<keyword evidence="1" id="KW-0732">Signal</keyword>
<dbReference type="InterPro" id="IPR036929">
    <property type="entry name" value="DsbDN_sf"/>
</dbReference>
<dbReference type="EMBL" id="OMOD01000112">
    <property type="protein sequence ID" value="SPF38819.1"/>
    <property type="molecule type" value="Genomic_DNA"/>
</dbReference>
<feature type="signal peptide" evidence="1">
    <location>
        <begin position="1"/>
        <end position="23"/>
    </location>
</feature>
<reference evidence="4" key="1">
    <citation type="submission" date="2018-02" db="EMBL/GenBank/DDBJ databases">
        <authorList>
            <person name="Hausmann B."/>
        </authorList>
    </citation>
    <scope>NUCLEOTIDE SEQUENCE [LARGE SCALE GENOMIC DNA]</scope>
    <source>
        <strain evidence="4">Peat soil MAG SbA1</strain>
    </source>
</reference>
<name>A0A2U3KGP0_9BACT</name>
<accession>A0A2U3KGP0</accession>
<evidence type="ECO:0000313" key="3">
    <source>
        <dbReference type="EMBL" id="SPF38819.1"/>
    </source>
</evidence>
<evidence type="ECO:0000313" key="4">
    <source>
        <dbReference type="Proteomes" id="UP000238701"/>
    </source>
</evidence>
<dbReference type="OrthoDB" id="121090at2"/>
<dbReference type="Pfam" id="PF11412">
    <property type="entry name" value="DsbD_N"/>
    <property type="match status" value="1"/>
</dbReference>
<organism evidence="3 4">
    <name type="scientific">Candidatus Sulfotelmatobacter kueseliae</name>
    <dbReference type="NCBI Taxonomy" id="2042962"/>
    <lineage>
        <taxon>Bacteria</taxon>
        <taxon>Pseudomonadati</taxon>
        <taxon>Acidobacteriota</taxon>
        <taxon>Terriglobia</taxon>
        <taxon>Terriglobales</taxon>
        <taxon>Candidatus Korobacteraceae</taxon>
        <taxon>Candidatus Sulfotelmatobacter</taxon>
    </lineage>
</organism>
<evidence type="ECO:0000259" key="2">
    <source>
        <dbReference type="Pfam" id="PF11412"/>
    </source>
</evidence>
<sequence length="197" mass="21235">MNLRAYAPRLAYVVALLSGMVFGQSGQDSSVTYTPIAPPTAPDKAPSVTMAPVPEVTAPRTTQTMVNLDFRVARGFHINSNAPKSEFLIPTALKMDVPTDIALGKIVYPQGQDVSFPFSPDEALNVYTGDFTITVAVHPLKSVVPGKYVMHGVLRYQACDNAQCFPPKNLPVSFGVKVVKEPPGPRHNPGQSPHVHT</sequence>
<proteinExistence type="predicted"/>
<dbReference type="Gene3D" id="2.60.40.1250">
    <property type="entry name" value="Thiol:disulfide interchange protein DsbD, N-terminal domain"/>
    <property type="match status" value="1"/>
</dbReference>
<evidence type="ECO:0000256" key="1">
    <source>
        <dbReference type="SAM" id="SignalP"/>
    </source>
</evidence>
<dbReference type="Proteomes" id="UP000238701">
    <property type="component" value="Unassembled WGS sequence"/>
</dbReference>
<gene>
    <name evidence="3" type="ORF">SBA1_200010</name>
</gene>
<feature type="chain" id="PRO_5015656032" description="Thiol:disulfide interchange protein DsbD N-terminal domain-containing protein" evidence="1">
    <location>
        <begin position="24"/>
        <end position="197"/>
    </location>
</feature>
<dbReference type="AlphaFoldDB" id="A0A2U3KGP0"/>
<feature type="domain" description="Thiol:disulfide interchange protein DsbD N-terminal" evidence="2">
    <location>
        <begin position="57"/>
        <end position="169"/>
    </location>
</feature>
<dbReference type="InterPro" id="IPR028250">
    <property type="entry name" value="DsbDN"/>
</dbReference>
<protein>
    <recommendedName>
        <fullName evidence="2">Thiol:disulfide interchange protein DsbD N-terminal domain-containing protein</fullName>
    </recommendedName>
</protein>